<proteinExistence type="predicted"/>
<evidence type="ECO:0000313" key="1">
    <source>
        <dbReference type="EMBL" id="KIM79425.1"/>
    </source>
</evidence>
<dbReference type="InParanoid" id="A0A0C3F3T5"/>
<dbReference type="Proteomes" id="UP000054166">
    <property type="component" value="Unassembled WGS sequence"/>
</dbReference>
<dbReference type="OrthoDB" id="2689682at2759"/>
<dbReference type="EMBL" id="KN833009">
    <property type="protein sequence ID" value="KIM79425.1"/>
    <property type="molecule type" value="Genomic_DNA"/>
</dbReference>
<name>A0A0C3F3T5_PILCF</name>
<keyword evidence="2" id="KW-1185">Reference proteome</keyword>
<accession>A0A0C3F3T5</accession>
<reference evidence="2" key="2">
    <citation type="submission" date="2015-01" db="EMBL/GenBank/DDBJ databases">
        <title>Evolutionary Origins and Diversification of the Mycorrhizal Mutualists.</title>
        <authorList>
            <consortium name="DOE Joint Genome Institute"/>
            <consortium name="Mycorrhizal Genomics Consortium"/>
            <person name="Kohler A."/>
            <person name="Kuo A."/>
            <person name="Nagy L.G."/>
            <person name="Floudas D."/>
            <person name="Copeland A."/>
            <person name="Barry K.W."/>
            <person name="Cichocki N."/>
            <person name="Veneault-Fourrey C."/>
            <person name="LaButti K."/>
            <person name="Lindquist E.A."/>
            <person name="Lipzen A."/>
            <person name="Lundell T."/>
            <person name="Morin E."/>
            <person name="Murat C."/>
            <person name="Riley R."/>
            <person name="Ohm R."/>
            <person name="Sun H."/>
            <person name="Tunlid A."/>
            <person name="Henrissat B."/>
            <person name="Grigoriev I.V."/>
            <person name="Hibbett D.S."/>
            <person name="Martin F."/>
        </authorList>
    </citation>
    <scope>NUCLEOTIDE SEQUENCE [LARGE SCALE GENOMIC DNA]</scope>
    <source>
        <strain evidence="2">F 1598</strain>
    </source>
</reference>
<evidence type="ECO:0000313" key="2">
    <source>
        <dbReference type="Proteomes" id="UP000054166"/>
    </source>
</evidence>
<dbReference type="AlphaFoldDB" id="A0A0C3F3T5"/>
<gene>
    <name evidence="1" type="ORF">PILCRDRAFT_10261</name>
</gene>
<reference evidence="1 2" key="1">
    <citation type="submission" date="2014-04" db="EMBL/GenBank/DDBJ databases">
        <authorList>
            <consortium name="DOE Joint Genome Institute"/>
            <person name="Kuo A."/>
            <person name="Tarkka M."/>
            <person name="Buscot F."/>
            <person name="Kohler A."/>
            <person name="Nagy L.G."/>
            <person name="Floudas D."/>
            <person name="Copeland A."/>
            <person name="Barry K.W."/>
            <person name="Cichocki N."/>
            <person name="Veneault-Fourrey C."/>
            <person name="LaButti K."/>
            <person name="Lindquist E.A."/>
            <person name="Lipzen A."/>
            <person name="Lundell T."/>
            <person name="Morin E."/>
            <person name="Murat C."/>
            <person name="Sun H."/>
            <person name="Tunlid A."/>
            <person name="Henrissat B."/>
            <person name="Grigoriev I.V."/>
            <person name="Hibbett D.S."/>
            <person name="Martin F."/>
            <person name="Nordberg H.P."/>
            <person name="Cantor M.N."/>
            <person name="Hua S.X."/>
        </authorList>
    </citation>
    <scope>NUCLEOTIDE SEQUENCE [LARGE SCALE GENOMIC DNA]</scope>
    <source>
        <strain evidence="1 2">F 1598</strain>
    </source>
</reference>
<dbReference type="HOGENOM" id="CLU_2740934_0_0_1"/>
<organism evidence="1 2">
    <name type="scientific">Piloderma croceum (strain F 1598)</name>
    <dbReference type="NCBI Taxonomy" id="765440"/>
    <lineage>
        <taxon>Eukaryota</taxon>
        <taxon>Fungi</taxon>
        <taxon>Dikarya</taxon>
        <taxon>Basidiomycota</taxon>
        <taxon>Agaricomycotina</taxon>
        <taxon>Agaricomycetes</taxon>
        <taxon>Agaricomycetidae</taxon>
        <taxon>Atheliales</taxon>
        <taxon>Atheliaceae</taxon>
        <taxon>Piloderma</taxon>
    </lineage>
</organism>
<protein>
    <submittedName>
        <fullName evidence="1">Uncharacterized protein</fullName>
    </submittedName>
</protein>
<sequence>MDTLDPEGGDSKKKMSTQEALQRVRVVQALAVDIETEKKAREIRWQNFAKGLRNVIPANVLPNVSTLEQEC</sequence>